<organism evidence="2 3">
    <name type="scientific">Meripilus lineatus</name>
    <dbReference type="NCBI Taxonomy" id="2056292"/>
    <lineage>
        <taxon>Eukaryota</taxon>
        <taxon>Fungi</taxon>
        <taxon>Dikarya</taxon>
        <taxon>Basidiomycota</taxon>
        <taxon>Agaricomycotina</taxon>
        <taxon>Agaricomycetes</taxon>
        <taxon>Polyporales</taxon>
        <taxon>Meripilaceae</taxon>
        <taxon>Meripilus</taxon>
    </lineage>
</organism>
<dbReference type="Proteomes" id="UP001212997">
    <property type="component" value="Unassembled WGS sequence"/>
</dbReference>
<sequence>MHTESRWYSLIVQSMSVEQYCTPLTAICARPDAQRRVNGGSPIPTHILDAILRDDKFWTHLRQLIKTCKPLVDGIGNLESRQTTLADCMLEGIRMARQMYQIPLDPEDDYGFLAHAKTTFNHKFHRMNTEYHTLALFLHPQCRKLAIENAAKAQSFDQVCKTALMIAKKWEWGLDRAQKLIDDLKQYHQCKGVFVGGQADAKDWWSSLGVQASQHPLKTLALIIHSIVPHSAEVERLFSGLGGVQGRKRVRLTVDNFERLGKLRARYCEEISERIGLPLHRKHAHMHTRDSPGINSALADDLEQTFSFTPPLHVPSVASNGDEGNLEGPESITEEEIDGWFTELESDTAAAASEVTPGVVDQLARTEDTGVDEVFSFTELARVEKGLAPTSFEEDMDIQTSRGGENAAGWDVGSLLASKGVV</sequence>
<gene>
    <name evidence="2" type="ORF">NLI96_g6095</name>
</gene>
<proteinExistence type="predicted"/>
<dbReference type="SUPFAM" id="SSF53098">
    <property type="entry name" value="Ribonuclease H-like"/>
    <property type="match status" value="1"/>
</dbReference>
<evidence type="ECO:0000313" key="2">
    <source>
        <dbReference type="EMBL" id="KAJ3483749.1"/>
    </source>
</evidence>
<evidence type="ECO:0000313" key="3">
    <source>
        <dbReference type="Proteomes" id="UP001212997"/>
    </source>
</evidence>
<dbReference type="InterPro" id="IPR012337">
    <property type="entry name" value="RNaseH-like_sf"/>
</dbReference>
<evidence type="ECO:0008006" key="4">
    <source>
        <dbReference type="Google" id="ProtNLM"/>
    </source>
</evidence>
<name>A0AAD5V1U9_9APHY</name>
<evidence type="ECO:0000256" key="1">
    <source>
        <dbReference type="SAM" id="MobiDB-lite"/>
    </source>
</evidence>
<dbReference type="AlphaFoldDB" id="A0AAD5V1U9"/>
<dbReference type="EMBL" id="JANAWD010000216">
    <property type="protein sequence ID" value="KAJ3483749.1"/>
    <property type="molecule type" value="Genomic_DNA"/>
</dbReference>
<comment type="caution">
    <text evidence="2">The sequence shown here is derived from an EMBL/GenBank/DDBJ whole genome shotgun (WGS) entry which is preliminary data.</text>
</comment>
<protein>
    <recommendedName>
        <fullName evidence="4">HAT C-terminal dimerisation domain-containing protein</fullName>
    </recommendedName>
</protein>
<feature type="region of interest" description="Disordered" evidence="1">
    <location>
        <begin position="310"/>
        <end position="330"/>
    </location>
</feature>
<keyword evidence="3" id="KW-1185">Reference proteome</keyword>
<reference evidence="2" key="1">
    <citation type="submission" date="2022-07" db="EMBL/GenBank/DDBJ databases">
        <title>Genome Sequence of Physisporinus lineatus.</title>
        <authorList>
            <person name="Buettner E."/>
        </authorList>
    </citation>
    <scope>NUCLEOTIDE SEQUENCE</scope>
    <source>
        <strain evidence="2">VT162</strain>
    </source>
</reference>
<accession>A0AAD5V1U9</accession>